<keyword evidence="2" id="KW-1185">Reference proteome</keyword>
<sequence>MTDGFFTIEEVKNLYRNDMMTLRDQLSEFFGQKPFPSKFLYFVTRLDFVKPDPNHQPDEDEVEVPKMDEKLTKKTVGVEDIISFYVVICGNGSVMVPMFIFPPPEDWNWERKKSIKLRQAHSMHRAKLNNPNKAL</sequence>
<evidence type="ECO:0000313" key="2">
    <source>
        <dbReference type="Proteomes" id="UP001163321"/>
    </source>
</evidence>
<organism evidence="1 2">
    <name type="scientific">Peronosclerospora sorghi</name>
    <dbReference type="NCBI Taxonomy" id="230839"/>
    <lineage>
        <taxon>Eukaryota</taxon>
        <taxon>Sar</taxon>
        <taxon>Stramenopiles</taxon>
        <taxon>Oomycota</taxon>
        <taxon>Peronosporomycetes</taxon>
        <taxon>Peronosporales</taxon>
        <taxon>Peronosporaceae</taxon>
        <taxon>Peronosclerospora</taxon>
    </lineage>
</organism>
<protein>
    <submittedName>
        <fullName evidence="1">Uncharacterized protein</fullName>
    </submittedName>
</protein>
<gene>
    <name evidence="1" type="ORF">PsorP6_011525</name>
</gene>
<proteinExistence type="predicted"/>
<dbReference type="EMBL" id="CM047591">
    <property type="protein sequence ID" value="KAI9918224.1"/>
    <property type="molecule type" value="Genomic_DNA"/>
</dbReference>
<comment type="caution">
    <text evidence="1">The sequence shown here is derived from an EMBL/GenBank/DDBJ whole genome shotgun (WGS) entry which is preliminary data.</text>
</comment>
<name>A0ACC0WHK2_9STRA</name>
<reference evidence="1 2" key="1">
    <citation type="journal article" date="2022" name="bioRxiv">
        <title>The genome of the oomycete Peronosclerospora sorghi, a cosmopolitan pathogen of maize and sorghum, is inflated with dispersed pseudogenes.</title>
        <authorList>
            <person name="Fletcher K."/>
            <person name="Martin F."/>
            <person name="Isakeit T."/>
            <person name="Cavanaugh K."/>
            <person name="Magill C."/>
            <person name="Michelmore R."/>
        </authorList>
    </citation>
    <scope>NUCLEOTIDE SEQUENCE [LARGE SCALE GENOMIC DNA]</scope>
    <source>
        <strain evidence="1">P6</strain>
    </source>
</reference>
<accession>A0ACC0WHK2</accession>
<evidence type="ECO:0000313" key="1">
    <source>
        <dbReference type="EMBL" id="KAI9918224.1"/>
    </source>
</evidence>
<dbReference type="Proteomes" id="UP001163321">
    <property type="component" value="Chromosome 12"/>
</dbReference>